<organism evidence="1 2">
    <name type="scientific">Koleobacter methoxysyntrophicus</name>
    <dbReference type="NCBI Taxonomy" id="2751313"/>
    <lineage>
        <taxon>Bacteria</taxon>
        <taxon>Bacillati</taxon>
        <taxon>Bacillota</taxon>
        <taxon>Clostridia</taxon>
        <taxon>Koleobacterales</taxon>
        <taxon>Koleobacteraceae</taxon>
        <taxon>Koleobacter</taxon>
    </lineage>
</organism>
<dbReference type="Pfam" id="PF07873">
    <property type="entry name" value="YabP"/>
    <property type="match status" value="1"/>
</dbReference>
<accession>A0A8A0RP93</accession>
<dbReference type="InterPro" id="IPR022477">
    <property type="entry name" value="Spore_YqfC"/>
</dbReference>
<dbReference type="Gene3D" id="2.60.40.2000">
    <property type="match status" value="1"/>
</dbReference>
<proteinExistence type="predicted"/>
<protein>
    <recommendedName>
        <fullName evidence="3">Sporulation protein YqfC</fullName>
    </recommendedName>
</protein>
<keyword evidence="2" id="KW-1185">Reference proteome</keyword>
<evidence type="ECO:0000313" key="1">
    <source>
        <dbReference type="EMBL" id="QSQ10215.1"/>
    </source>
</evidence>
<name>A0A8A0RP93_9FIRM</name>
<sequence>MKQPFKNINCVISEYLELPKDITMGLPKMTFLGNIQLSIENHKGVIEYTKEKIRINTRIGELVINGNDLKIKSIYIEEIMVEGTIHRVEIEGEGG</sequence>
<dbReference type="InterPro" id="IPR038705">
    <property type="entry name" value="YabP_sf"/>
</dbReference>
<gene>
    <name evidence="1" type="ORF">H0A61_02615</name>
</gene>
<dbReference type="KEGG" id="kme:H0A61_02615"/>
<dbReference type="AlphaFoldDB" id="A0A8A0RP93"/>
<reference evidence="1" key="1">
    <citation type="submission" date="2020-07" db="EMBL/GenBank/DDBJ databases">
        <title>Koleobacter methoxysyntrophicus gen. nov., sp. nov., a novel anaerobic bacterium isolated from deep subsurface oil field and proposal of Koleobacterales ord. nov. in the phylum Firmicutes.</title>
        <authorList>
            <person name="Sakamoto S."/>
            <person name="Tamaki H."/>
        </authorList>
    </citation>
    <scope>NUCLEOTIDE SEQUENCE</scope>
    <source>
        <strain evidence="1">NRmbB1</strain>
    </source>
</reference>
<dbReference type="RefSeq" id="WP_206707525.1">
    <property type="nucleotide sequence ID" value="NZ_CP059066.1"/>
</dbReference>
<evidence type="ECO:0000313" key="2">
    <source>
        <dbReference type="Proteomes" id="UP000662904"/>
    </source>
</evidence>
<dbReference type="Proteomes" id="UP000662904">
    <property type="component" value="Chromosome"/>
</dbReference>
<dbReference type="InterPro" id="IPR022476">
    <property type="entry name" value="Spore_YabP/YqfC"/>
</dbReference>
<dbReference type="EMBL" id="CP059066">
    <property type="protein sequence ID" value="QSQ10215.1"/>
    <property type="molecule type" value="Genomic_DNA"/>
</dbReference>
<evidence type="ECO:0008006" key="3">
    <source>
        <dbReference type="Google" id="ProtNLM"/>
    </source>
</evidence>
<dbReference type="NCBIfam" id="TIGR02856">
    <property type="entry name" value="spore_yqfC"/>
    <property type="match status" value="1"/>
</dbReference>